<organism evidence="1 2">
    <name type="scientific">Hydnum rufescens UP504</name>
    <dbReference type="NCBI Taxonomy" id="1448309"/>
    <lineage>
        <taxon>Eukaryota</taxon>
        <taxon>Fungi</taxon>
        <taxon>Dikarya</taxon>
        <taxon>Basidiomycota</taxon>
        <taxon>Agaricomycotina</taxon>
        <taxon>Agaricomycetes</taxon>
        <taxon>Cantharellales</taxon>
        <taxon>Hydnaceae</taxon>
        <taxon>Hydnum</taxon>
    </lineage>
</organism>
<keyword evidence="2" id="KW-1185">Reference proteome</keyword>
<dbReference type="InterPro" id="IPR036291">
    <property type="entry name" value="NAD(P)-bd_dom_sf"/>
</dbReference>
<dbReference type="SUPFAM" id="SSF51735">
    <property type="entry name" value="NAD(P)-binding Rossmann-fold domains"/>
    <property type="match status" value="1"/>
</dbReference>
<dbReference type="Proteomes" id="UP000886523">
    <property type="component" value="Unassembled WGS sequence"/>
</dbReference>
<protein>
    <submittedName>
        <fullName evidence="1">Uncharacterized protein</fullName>
    </submittedName>
</protein>
<dbReference type="AlphaFoldDB" id="A0A9P6AXB6"/>
<gene>
    <name evidence="1" type="ORF">BS47DRAFT_1344116</name>
</gene>
<evidence type="ECO:0000313" key="2">
    <source>
        <dbReference type="Proteomes" id="UP000886523"/>
    </source>
</evidence>
<comment type="caution">
    <text evidence="1">The sequence shown here is derived from an EMBL/GenBank/DDBJ whole genome shotgun (WGS) entry which is preliminary data.</text>
</comment>
<proteinExistence type="predicted"/>
<reference evidence="1" key="1">
    <citation type="journal article" date="2020" name="Nat. Commun.">
        <title>Large-scale genome sequencing of mycorrhizal fungi provides insights into the early evolution of symbiotic traits.</title>
        <authorList>
            <person name="Miyauchi S."/>
            <person name="Kiss E."/>
            <person name="Kuo A."/>
            <person name="Drula E."/>
            <person name="Kohler A."/>
            <person name="Sanchez-Garcia M."/>
            <person name="Morin E."/>
            <person name="Andreopoulos B."/>
            <person name="Barry K.W."/>
            <person name="Bonito G."/>
            <person name="Buee M."/>
            <person name="Carver A."/>
            <person name="Chen C."/>
            <person name="Cichocki N."/>
            <person name="Clum A."/>
            <person name="Culley D."/>
            <person name="Crous P.W."/>
            <person name="Fauchery L."/>
            <person name="Girlanda M."/>
            <person name="Hayes R.D."/>
            <person name="Keri Z."/>
            <person name="LaButti K."/>
            <person name="Lipzen A."/>
            <person name="Lombard V."/>
            <person name="Magnuson J."/>
            <person name="Maillard F."/>
            <person name="Murat C."/>
            <person name="Nolan M."/>
            <person name="Ohm R.A."/>
            <person name="Pangilinan J."/>
            <person name="Pereira M.F."/>
            <person name="Perotto S."/>
            <person name="Peter M."/>
            <person name="Pfister S."/>
            <person name="Riley R."/>
            <person name="Sitrit Y."/>
            <person name="Stielow J.B."/>
            <person name="Szollosi G."/>
            <person name="Zifcakova L."/>
            <person name="Stursova M."/>
            <person name="Spatafora J.W."/>
            <person name="Tedersoo L."/>
            <person name="Vaario L.M."/>
            <person name="Yamada A."/>
            <person name="Yan M."/>
            <person name="Wang P."/>
            <person name="Xu J."/>
            <person name="Bruns T."/>
            <person name="Baldrian P."/>
            <person name="Vilgalys R."/>
            <person name="Dunand C."/>
            <person name="Henrissat B."/>
            <person name="Grigoriev I.V."/>
            <person name="Hibbett D."/>
            <person name="Nagy L.G."/>
            <person name="Martin F.M."/>
        </authorList>
    </citation>
    <scope>NUCLEOTIDE SEQUENCE</scope>
    <source>
        <strain evidence="1">UP504</strain>
    </source>
</reference>
<evidence type="ECO:0000313" key="1">
    <source>
        <dbReference type="EMBL" id="KAF9513620.1"/>
    </source>
</evidence>
<feature type="non-terminal residue" evidence="1">
    <location>
        <position position="203"/>
    </location>
</feature>
<sequence length="203" mass="21984">MSSMSLLTEIPNPNGAVVIITGGTSGIGLALAQELVKRSYAWSIFCWPCSPSYGGPSPSVSTPSSLLAGIRIKLTRLFKNSKLQRPAWSPSLRKTVFANAAAPGFNQPGFDKLEELDTSKTINMLNSSVPFTIHTAALFLAKSPANDRAIFITGSDATFQAFDLNLNYRIVKVAMNAVTFSYADFLLQCSIHINSELLVVFME</sequence>
<dbReference type="EMBL" id="MU128970">
    <property type="protein sequence ID" value="KAF9513620.1"/>
    <property type="molecule type" value="Genomic_DNA"/>
</dbReference>
<name>A0A9P6AXB6_9AGAM</name>
<accession>A0A9P6AXB6</accession>
<dbReference type="Gene3D" id="3.40.50.720">
    <property type="entry name" value="NAD(P)-binding Rossmann-like Domain"/>
    <property type="match status" value="1"/>
</dbReference>